<dbReference type="EMBL" id="CP012543">
    <property type="protein sequence ID" value="QCD47668.1"/>
    <property type="molecule type" value="Genomic_DNA"/>
</dbReference>
<organism evidence="1 2">
    <name type="scientific">Campylobacter rectus</name>
    <name type="common">Wolinella recta</name>
    <dbReference type="NCBI Taxonomy" id="203"/>
    <lineage>
        <taxon>Bacteria</taxon>
        <taxon>Pseudomonadati</taxon>
        <taxon>Campylobacterota</taxon>
        <taxon>Epsilonproteobacteria</taxon>
        <taxon>Campylobacterales</taxon>
        <taxon>Campylobacteraceae</taxon>
        <taxon>Campylobacter</taxon>
    </lineage>
</organism>
<dbReference type="AlphaFoldDB" id="A0A6G5QPK8"/>
<evidence type="ECO:0000313" key="1">
    <source>
        <dbReference type="EMBL" id="QCD47668.1"/>
    </source>
</evidence>
<dbReference type="KEGG" id="crx:CRECT_2065"/>
<accession>A0A6G5QPK8</accession>
<reference evidence="1 2" key="1">
    <citation type="submission" date="2016-07" db="EMBL/GenBank/DDBJ databases">
        <title>Comparative genomics of the Campylobacter concisus group.</title>
        <authorList>
            <person name="Miller W.G."/>
            <person name="Yee E."/>
            <person name="Chapman M.H."/>
            <person name="Huynh S."/>
            <person name="Bono J.L."/>
            <person name="On S.L.W."/>
            <person name="StLeger J."/>
            <person name="Foster G."/>
            <person name="Parker C.T."/>
        </authorList>
    </citation>
    <scope>NUCLEOTIDE SEQUENCE [LARGE SCALE GENOMIC DNA]</scope>
    <source>
        <strain evidence="1 2">ATCC 33238</strain>
    </source>
</reference>
<name>A0A6G5QPK8_CAMRE</name>
<dbReference type="Gene3D" id="3.40.50.1820">
    <property type="entry name" value="alpha/beta hydrolase"/>
    <property type="match status" value="1"/>
</dbReference>
<dbReference type="RefSeq" id="WP_002943773.1">
    <property type="nucleotide sequence ID" value="NZ_CP012543.1"/>
</dbReference>
<proteinExistence type="predicted"/>
<evidence type="ECO:0000313" key="2">
    <source>
        <dbReference type="Proteomes" id="UP000502377"/>
    </source>
</evidence>
<dbReference type="SUPFAM" id="SSF53474">
    <property type="entry name" value="alpha/beta-Hydrolases"/>
    <property type="match status" value="1"/>
</dbReference>
<dbReference type="InterPro" id="IPR029058">
    <property type="entry name" value="AB_hydrolase_fold"/>
</dbReference>
<gene>
    <name evidence="1" type="ORF">CRECT_2065</name>
</gene>
<protein>
    <submittedName>
        <fullName evidence="1">Putative DUF2920 domain protein</fullName>
    </submittedName>
</protein>
<dbReference type="InterPro" id="IPR022605">
    <property type="entry name" value="DUF2920"/>
</dbReference>
<sequence length="411" mass="46668">MIINKTYEIPSCDDVELGVKRESVLEFKLCYDDEKAIRALVFIVPGLGGDANENYRERLAQFVASEFEVAVASVNYHCIGNRPQTGATYFLDEIDKIILKNKCLKIGIKAPDYIADYFLLKLDDEITARKNNGILPGDFKLEISLTLQPTKNEYQNFGVMQAQDVINAALFIKANPPFKPATDINELPVVLVGSSHGAYINALAAKFAPWLIDGLIDNSSYAKLFWELIGFGKEVNYLKFYGYSTDTHFDNILVYVSDKTMWTLNESSPNYFSQAHEDIRNILNIEHLKIQSAYPKPIYVGYHCAVSDHCAPPEEKSELYDKLQKLGFDATLYMIKDESELDGRFLKKLTHGLDMSIKLLIAKELPPMLEKIASRKKQICENKSISYISDDLEYKFFEADGKINLQVKKQI</sequence>
<dbReference type="Proteomes" id="UP000502377">
    <property type="component" value="Chromosome"/>
</dbReference>
<dbReference type="Pfam" id="PF11144">
    <property type="entry name" value="DUF2920"/>
    <property type="match status" value="1"/>
</dbReference>